<keyword evidence="1" id="KW-0472">Membrane</keyword>
<protein>
    <submittedName>
        <fullName evidence="2">Uncharacterized protein</fullName>
    </submittedName>
</protein>
<evidence type="ECO:0000256" key="1">
    <source>
        <dbReference type="SAM" id="Phobius"/>
    </source>
</evidence>
<name>X0WT95_9ZZZZ</name>
<evidence type="ECO:0000313" key="2">
    <source>
        <dbReference type="EMBL" id="GAG27733.1"/>
    </source>
</evidence>
<accession>X0WT95</accession>
<gene>
    <name evidence="2" type="ORF">S01H1_48376</name>
</gene>
<keyword evidence="1" id="KW-1133">Transmembrane helix</keyword>
<reference evidence="2" key="1">
    <citation type="journal article" date="2014" name="Front. Microbiol.">
        <title>High frequency of phylogenetically diverse reductive dehalogenase-homologous genes in deep subseafloor sedimentary metagenomes.</title>
        <authorList>
            <person name="Kawai M."/>
            <person name="Futagami T."/>
            <person name="Toyoda A."/>
            <person name="Takaki Y."/>
            <person name="Nishi S."/>
            <person name="Hori S."/>
            <person name="Arai W."/>
            <person name="Tsubouchi T."/>
            <person name="Morono Y."/>
            <person name="Uchiyama I."/>
            <person name="Ito T."/>
            <person name="Fujiyama A."/>
            <person name="Inagaki F."/>
            <person name="Takami H."/>
        </authorList>
    </citation>
    <scope>NUCLEOTIDE SEQUENCE</scope>
    <source>
        <strain evidence="2">Expedition CK06-06</strain>
    </source>
</reference>
<feature type="transmembrane region" description="Helical" evidence="1">
    <location>
        <begin position="12"/>
        <end position="31"/>
    </location>
</feature>
<keyword evidence="1" id="KW-0812">Transmembrane</keyword>
<sequence length="55" mass="6426">IQGKHMSDLAKTIMVTVIMTVLVLGMAWGYYEAHQWKQERLQQIEQLKRPIPNDS</sequence>
<organism evidence="2">
    <name type="scientific">marine sediment metagenome</name>
    <dbReference type="NCBI Taxonomy" id="412755"/>
    <lineage>
        <taxon>unclassified sequences</taxon>
        <taxon>metagenomes</taxon>
        <taxon>ecological metagenomes</taxon>
    </lineage>
</organism>
<feature type="non-terminal residue" evidence="2">
    <location>
        <position position="1"/>
    </location>
</feature>
<dbReference type="AlphaFoldDB" id="X0WT95"/>
<dbReference type="EMBL" id="BARS01031064">
    <property type="protein sequence ID" value="GAG27733.1"/>
    <property type="molecule type" value="Genomic_DNA"/>
</dbReference>
<comment type="caution">
    <text evidence="2">The sequence shown here is derived from an EMBL/GenBank/DDBJ whole genome shotgun (WGS) entry which is preliminary data.</text>
</comment>
<proteinExistence type="predicted"/>